<dbReference type="Gene3D" id="3.40.1210.10">
    <property type="entry name" value="Survival protein SurE-like phosphatase/nucleotidase"/>
    <property type="match status" value="1"/>
</dbReference>
<dbReference type="GO" id="GO:0008253">
    <property type="term" value="F:5'-nucleotidase activity"/>
    <property type="evidence" value="ECO:0007669"/>
    <property type="project" value="UniProtKB-UniRule"/>
</dbReference>
<comment type="cofactor">
    <cofactor evidence="2">
        <name>Mg(2+)</name>
        <dbReference type="ChEBI" id="CHEBI:18420"/>
    </cofactor>
</comment>
<accession>A0A450SUS7</accession>
<feature type="binding site" evidence="9">
    <location>
        <position position="35"/>
    </location>
    <ligand>
        <name>a divalent metal cation</name>
        <dbReference type="ChEBI" id="CHEBI:60240"/>
    </ligand>
</feature>
<dbReference type="HAMAP" id="MF_00060">
    <property type="entry name" value="SurE"/>
    <property type="match status" value="1"/>
</dbReference>
<evidence type="ECO:0000256" key="4">
    <source>
        <dbReference type="ARBA" id="ARBA00011062"/>
    </source>
</evidence>
<dbReference type="InterPro" id="IPR002828">
    <property type="entry name" value="SurE-like_Pase/nucleotidase"/>
</dbReference>
<comment type="catalytic activity">
    <reaction evidence="1 9">
        <text>a ribonucleoside 5'-phosphate + H2O = a ribonucleoside + phosphate</text>
        <dbReference type="Rhea" id="RHEA:12484"/>
        <dbReference type="ChEBI" id="CHEBI:15377"/>
        <dbReference type="ChEBI" id="CHEBI:18254"/>
        <dbReference type="ChEBI" id="CHEBI:43474"/>
        <dbReference type="ChEBI" id="CHEBI:58043"/>
        <dbReference type="EC" id="3.1.3.5"/>
    </reaction>
</comment>
<dbReference type="PANTHER" id="PTHR30457">
    <property type="entry name" value="5'-NUCLEOTIDASE SURE"/>
    <property type="match status" value="1"/>
</dbReference>
<comment type="subcellular location">
    <subcellularLocation>
        <location evidence="3 9">Cytoplasm</location>
    </subcellularLocation>
</comment>
<reference evidence="11" key="1">
    <citation type="submission" date="2019-02" db="EMBL/GenBank/DDBJ databases">
        <authorList>
            <person name="Gruber-Vodicka R. H."/>
            <person name="Seah K. B. B."/>
        </authorList>
    </citation>
    <scope>NUCLEOTIDE SEQUENCE</scope>
    <source>
        <strain evidence="11">BECK_DK161</strain>
    </source>
</reference>
<comment type="similarity">
    <text evidence="4 9">Belongs to the SurE nucleotidase family.</text>
</comment>
<evidence type="ECO:0000256" key="7">
    <source>
        <dbReference type="ARBA" id="ARBA00022741"/>
    </source>
</evidence>
<gene>
    <name evidence="9" type="primary">surE</name>
    <name evidence="11" type="ORF">BECKDK2373C_GA0170839_10615</name>
</gene>
<evidence type="ECO:0000256" key="6">
    <source>
        <dbReference type="ARBA" id="ARBA00022723"/>
    </source>
</evidence>
<feature type="binding site" evidence="9">
    <location>
        <position position="65"/>
    </location>
    <ligand>
        <name>a divalent metal cation</name>
        <dbReference type="ChEBI" id="CHEBI:60240"/>
    </ligand>
</feature>
<dbReference type="InterPro" id="IPR036523">
    <property type="entry name" value="SurE-like_sf"/>
</dbReference>
<keyword evidence="8 9" id="KW-0378">Hydrolase</keyword>
<evidence type="ECO:0000256" key="2">
    <source>
        <dbReference type="ARBA" id="ARBA00001946"/>
    </source>
</evidence>
<dbReference type="SUPFAM" id="SSF64167">
    <property type="entry name" value="SurE-like"/>
    <property type="match status" value="1"/>
</dbReference>
<proteinExistence type="inferred from homology"/>
<evidence type="ECO:0000256" key="9">
    <source>
        <dbReference type="HAMAP-Rule" id="MF_00060"/>
    </source>
</evidence>
<evidence type="ECO:0000256" key="3">
    <source>
        <dbReference type="ARBA" id="ARBA00004496"/>
    </source>
</evidence>
<dbReference type="NCBIfam" id="NF001490">
    <property type="entry name" value="PRK00346.1-4"/>
    <property type="match status" value="1"/>
</dbReference>
<dbReference type="AlphaFoldDB" id="A0A450SUS7"/>
<feature type="domain" description="Survival protein SurE-like phosphatase/nucleotidase" evidence="10">
    <location>
        <begin position="29"/>
        <end position="211"/>
    </location>
</feature>
<comment type="function">
    <text evidence="9">Nucleotidase that shows phosphatase activity on nucleoside 5'-monophosphates.</text>
</comment>
<feature type="binding site" evidence="9">
    <location>
        <position position="117"/>
    </location>
    <ligand>
        <name>a divalent metal cation</name>
        <dbReference type="ChEBI" id="CHEBI:60240"/>
    </ligand>
</feature>
<evidence type="ECO:0000256" key="8">
    <source>
        <dbReference type="ARBA" id="ARBA00022801"/>
    </source>
</evidence>
<keyword evidence="6 9" id="KW-0479">Metal-binding</keyword>
<dbReference type="EC" id="3.1.3.5" evidence="9"/>
<dbReference type="GO" id="GO:0008254">
    <property type="term" value="F:3'-nucleotidase activity"/>
    <property type="evidence" value="ECO:0007669"/>
    <property type="project" value="TreeGrafter"/>
</dbReference>
<protein>
    <recommendedName>
        <fullName evidence="9">5'-nucleotidase SurE</fullName>
        <ecNumber evidence="9">3.1.3.5</ecNumber>
    </recommendedName>
    <alternativeName>
        <fullName evidence="9">Nucleoside 5'-monophosphate phosphohydrolase</fullName>
    </alternativeName>
</protein>
<dbReference type="InterPro" id="IPR030048">
    <property type="entry name" value="SurE"/>
</dbReference>
<dbReference type="NCBIfam" id="NF001489">
    <property type="entry name" value="PRK00346.1-3"/>
    <property type="match status" value="1"/>
</dbReference>
<sequence length="282" mass="30431">MGLVRPRYDQVRISRMSPETTIARSIMKILLSNDDGYLAPGLAHLAEGLSPLAELTVIAPDRNQSGIGSAMTFDRPLRVTRAENGFYHVDGTPADCVHLAVTGLFPGNWDMVISGINAGRNLGDDVLYSGTVAAAMEARFLRVPVIAVSLVGLRPTHFETAARAVRVLQERMANTPHGGMFSDGTVLNVNVPDIAWAQVRGFEVTRLGERERPGDLITTTDPNGAAVHWIGHAGEERDAGPGTDFFALANNKISITPIHLDRTRHGALSPMADWIGPLERLA</sequence>
<evidence type="ECO:0000313" key="11">
    <source>
        <dbReference type="EMBL" id="VFJ57728.1"/>
    </source>
</evidence>
<keyword evidence="5 9" id="KW-0963">Cytoplasm</keyword>
<dbReference type="GO" id="GO:0000166">
    <property type="term" value="F:nucleotide binding"/>
    <property type="evidence" value="ECO:0007669"/>
    <property type="project" value="UniProtKB-KW"/>
</dbReference>
<comment type="cofactor">
    <cofactor evidence="9">
        <name>a divalent metal cation</name>
        <dbReference type="ChEBI" id="CHEBI:60240"/>
    </cofactor>
    <text evidence="9">Binds 1 divalent metal cation per subunit.</text>
</comment>
<evidence type="ECO:0000256" key="1">
    <source>
        <dbReference type="ARBA" id="ARBA00000815"/>
    </source>
</evidence>
<dbReference type="FunFam" id="3.40.1210.10:FF:000001">
    <property type="entry name" value="5'/3'-nucleotidase SurE"/>
    <property type="match status" value="1"/>
</dbReference>
<evidence type="ECO:0000259" key="10">
    <source>
        <dbReference type="Pfam" id="PF01975"/>
    </source>
</evidence>
<dbReference type="EMBL" id="CAADEY010000061">
    <property type="protein sequence ID" value="VFJ57728.1"/>
    <property type="molecule type" value="Genomic_DNA"/>
</dbReference>
<evidence type="ECO:0000256" key="5">
    <source>
        <dbReference type="ARBA" id="ARBA00022490"/>
    </source>
</evidence>
<dbReference type="PANTHER" id="PTHR30457:SF12">
    <property type="entry name" value="5'_3'-NUCLEOTIDASE SURE"/>
    <property type="match status" value="1"/>
</dbReference>
<dbReference type="GO" id="GO:0004309">
    <property type="term" value="F:exopolyphosphatase activity"/>
    <property type="evidence" value="ECO:0007669"/>
    <property type="project" value="TreeGrafter"/>
</dbReference>
<dbReference type="GO" id="GO:0046872">
    <property type="term" value="F:metal ion binding"/>
    <property type="evidence" value="ECO:0007669"/>
    <property type="project" value="UniProtKB-UniRule"/>
</dbReference>
<dbReference type="Pfam" id="PF01975">
    <property type="entry name" value="SurE"/>
    <property type="match status" value="1"/>
</dbReference>
<feature type="binding site" evidence="9">
    <location>
        <position position="34"/>
    </location>
    <ligand>
        <name>a divalent metal cation</name>
        <dbReference type="ChEBI" id="CHEBI:60240"/>
    </ligand>
</feature>
<name>A0A450SUS7_9GAMM</name>
<keyword evidence="7 9" id="KW-0547">Nucleotide-binding</keyword>
<organism evidence="11">
    <name type="scientific">Candidatus Kentrum sp. DK</name>
    <dbReference type="NCBI Taxonomy" id="2126562"/>
    <lineage>
        <taxon>Bacteria</taxon>
        <taxon>Pseudomonadati</taxon>
        <taxon>Pseudomonadota</taxon>
        <taxon>Gammaproteobacteria</taxon>
        <taxon>Candidatus Kentrum</taxon>
    </lineage>
</organism>
<dbReference type="NCBIfam" id="TIGR00087">
    <property type="entry name" value="surE"/>
    <property type="match status" value="1"/>
</dbReference>
<dbReference type="GO" id="GO:0005737">
    <property type="term" value="C:cytoplasm"/>
    <property type="evidence" value="ECO:0007669"/>
    <property type="project" value="UniProtKB-SubCell"/>
</dbReference>